<evidence type="ECO:0000256" key="4">
    <source>
        <dbReference type="ARBA" id="ARBA00023136"/>
    </source>
</evidence>
<keyword evidence="8" id="KW-1185">Reference proteome</keyword>
<feature type="transmembrane region" description="Helical" evidence="5">
    <location>
        <begin position="261"/>
        <end position="279"/>
    </location>
</feature>
<gene>
    <name evidence="7" type="ORF">WG929_12825</name>
</gene>
<keyword evidence="3 5" id="KW-1133">Transmembrane helix</keyword>
<feature type="domain" description="EamA" evidence="6">
    <location>
        <begin position="148"/>
        <end position="275"/>
    </location>
</feature>
<feature type="domain" description="EamA" evidence="6">
    <location>
        <begin position="7"/>
        <end position="138"/>
    </location>
</feature>
<evidence type="ECO:0000256" key="3">
    <source>
        <dbReference type="ARBA" id="ARBA00022989"/>
    </source>
</evidence>
<dbReference type="Gene3D" id="1.10.3730.20">
    <property type="match status" value="1"/>
</dbReference>
<keyword evidence="2 5" id="KW-0812">Transmembrane</keyword>
<feature type="transmembrane region" description="Helical" evidence="5">
    <location>
        <begin position="179"/>
        <end position="200"/>
    </location>
</feature>
<feature type="transmembrane region" description="Helical" evidence="5">
    <location>
        <begin position="97"/>
        <end position="115"/>
    </location>
</feature>
<dbReference type="EMBL" id="JBBKTX010000015">
    <property type="protein sequence ID" value="MFK4753291.1"/>
    <property type="molecule type" value="Genomic_DNA"/>
</dbReference>
<feature type="transmembrane region" description="Helical" evidence="5">
    <location>
        <begin position="38"/>
        <end position="59"/>
    </location>
</feature>
<feature type="transmembrane region" description="Helical" evidence="5">
    <location>
        <begin position="236"/>
        <end position="255"/>
    </location>
</feature>
<evidence type="ECO:0000313" key="7">
    <source>
        <dbReference type="EMBL" id="MFK4753291.1"/>
    </source>
</evidence>
<reference evidence="7 8" key="1">
    <citation type="submission" date="2024-03" db="EMBL/GenBank/DDBJ databases">
        <title>High-quality draft genome sequence of Oceanobacter sp. wDCs-4.</title>
        <authorList>
            <person name="Dong C."/>
        </authorList>
    </citation>
    <scope>NUCLEOTIDE SEQUENCE [LARGE SCALE GENOMIC DNA]</scope>
    <source>
        <strain evidence="8">wDCs-4</strain>
    </source>
</reference>
<feature type="transmembrane region" description="Helical" evidence="5">
    <location>
        <begin position="71"/>
        <end position="91"/>
    </location>
</feature>
<dbReference type="RefSeq" id="WP_369854818.1">
    <property type="nucleotide sequence ID" value="NZ_JBBKTX010000015.1"/>
</dbReference>
<dbReference type="SUPFAM" id="SSF103481">
    <property type="entry name" value="Multidrug resistance efflux transporter EmrE"/>
    <property type="match status" value="2"/>
</dbReference>
<dbReference type="InterPro" id="IPR000620">
    <property type="entry name" value="EamA_dom"/>
</dbReference>
<evidence type="ECO:0000313" key="8">
    <source>
        <dbReference type="Proteomes" id="UP001620597"/>
    </source>
</evidence>
<organism evidence="7 8">
    <name type="scientific">Oceanobacter antarcticus</name>
    <dbReference type="NCBI Taxonomy" id="3133425"/>
    <lineage>
        <taxon>Bacteria</taxon>
        <taxon>Pseudomonadati</taxon>
        <taxon>Pseudomonadota</taxon>
        <taxon>Gammaproteobacteria</taxon>
        <taxon>Oceanospirillales</taxon>
        <taxon>Oceanospirillaceae</taxon>
        <taxon>Oceanobacter</taxon>
    </lineage>
</organism>
<protein>
    <submittedName>
        <fullName evidence="7">DMT family transporter</fullName>
    </submittedName>
</protein>
<dbReference type="PANTHER" id="PTHR22911:SF6">
    <property type="entry name" value="SOLUTE CARRIER FAMILY 35 MEMBER G1"/>
    <property type="match status" value="1"/>
</dbReference>
<feature type="transmembrane region" description="Helical" evidence="5">
    <location>
        <begin position="122"/>
        <end position="139"/>
    </location>
</feature>
<dbReference type="Pfam" id="PF00892">
    <property type="entry name" value="EamA"/>
    <property type="match status" value="2"/>
</dbReference>
<feature type="transmembrane region" description="Helical" evidence="5">
    <location>
        <begin position="145"/>
        <end position="167"/>
    </location>
</feature>
<sequence length="300" mass="32647">MSRELRIGALYLLVGEALLAIMGALIKHLSEDLSTEQVVFFRNLLGLIVLAPLILNTGIGSLKTQVWHWHLMRGLVGVAAMYCYFWALGNMPLTEAFLVKLSSPFFMPLLAWWWLKEPAGKFSWLALLIGFSGVAVILRPGADSAFTFAALIGLLGAALAALAKVTIRRMSVTESSQRIVFYFGLIASLVSLPAALLNWHPVPTDAWLWLAAMGVVATTGQLALTKAYRTAPTGKVGVYVYSAVIYGALMGWWFWDEIPGWTTAAGATLIILAGVVNLWQPRRRSTPNASDGVTPQDNGL</sequence>
<keyword evidence="4 5" id="KW-0472">Membrane</keyword>
<accession>A0ABW8NKA2</accession>
<evidence type="ECO:0000256" key="1">
    <source>
        <dbReference type="ARBA" id="ARBA00004141"/>
    </source>
</evidence>
<name>A0ABW8NKA2_9GAMM</name>
<proteinExistence type="predicted"/>
<feature type="transmembrane region" description="Helical" evidence="5">
    <location>
        <begin position="7"/>
        <end position="26"/>
    </location>
</feature>
<comment type="subcellular location">
    <subcellularLocation>
        <location evidence="1">Membrane</location>
        <topology evidence="1">Multi-pass membrane protein</topology>
    </subcellularLocation>
</comment>
<dbReference type="PANTHER" id="PTHR22911">
    <property type="entry name" value="ACYL-MALONYL CONDENSING ENZYME-RELATED"/>
    <property type="match status" value="1"/>
</dbReference>
<feature type="transmembrane region" description="Helical" evidence="5">
    <location>
        <begin position="206"/>
        <end position="224"/>
    </location>
</feature>
<evidence type="ECO:0000259" key="6">
    <source>
        <dbReference type="Pfam" id="PF00892"/>
    </source>
</evidence>
<dbReference type="InterPro" id="IPR037185">
    <property type="entry name" value="EmrE-like"/>
</dbReference>
<evidence type="ECO:0000256" key="5">
    <source>
        <dbReference type="SAM" id="Phobius"/>
    </source>
</evidence>
<dbReference type="Proteomes" id="UP001620597">
    <property type="component" value="Unassembled WGS sequence"/>
</dbReference>
<comment type="caution">
    <text evidence="7">The sequence shown here is derived from an EMBL/GenBank/DDBJ whole genome shotgun (WGS) entry which is preliminary data.</text>
</comment>
<evidence type="ECO:0000256" key="2">
    <source>
        <dbReference type="ARBA" id="ARBA00022692"/>
    </source>
</evidence>